<organism evidence="5 6">
    <name type="scientific">Columbia Basin potato purple top phytoplasma</name>
    <dbReference type="NCBI Taxonomy" id="307134"/>
    <lineage>
        <taxon>Bacteria</taxon>
        <taxon>Bacillati</taxon>
        <taxon>Mycoplasmatota</taxon>
        <taxon>Mollicutes</taxon>
        <taxon>Acholeplasmatales</taxon>
        <taxon>Acholeplasmataceae</taxon>
        <taxon>Candidatus Phytoplasma</taxon>
        <taxon>16SrVI (Clover proliferation group)</taxon>
    </lineage>
</organism>
<reference evidence="5 6" key="1">
    <citation type="journal article" date="2023" name="Plant">
        <title>Draft Genome Sequence Resource of CBPPT1, a 'Candidatus Phytoplasma trifolii'-Related Strain Associated with Potato Purple Top Disease in the Columbia Basin, U.S.A.</title>
        <authorList>
            <person name="Wei W."/>
            <person name="Shao J."/>
            <person name="Bottner-Parker K.D."/>
            <person name="Zhao Y."/>
        </authorList>
    </citation>
    <scope>NUCLEOTIDE SEQUENCE [LARGE SCALE GENOMIC DNA]</scope>
    <source>
        <strain evidence="5 6">CBPPT1</strain>
    </source>
</reference>
<evidence type="ECO:0000256" key="1">
    <source>
        <dbReference type="ARBA" id="ARBA00001938"/>
    </source>
</evidence>
<evidence type="ECO:0000313" key="6">
    <source>
        <dbReference type="Proteomes" id="UP001221763"/>
    </source>
</evidence>
<evidence type="ECO:0000256" key="2">
    <source>
        <dbReference type="ARBA" id="ARBA00022679"/>
    </source>
</evidence>
<dbReference type="SUPFAM" id="SSF52777">
    <property type="entry name" value="CoA-dependent acyltransferases"/>
    <property type="match status" value="1"/>
</dbReference>
<evidence type="ECO:0000313" key="5">
    <source>
        <dbReference type="EMBL" id="MDC9031824.1"/>
    </source>
</evidence>
<dbReference type="EMBL" id="JANHJP010000001">
    <property type="protein sequence ID" value="MDC9031824.1"/>
    <property type="molecule type" value="Genomic_DNA"/>
</dbReference>
<dbReference type="InterPro" id="IPR001078">
    <property type="entry name" value="2-oxoacid_DH_actylTfrase"/>
</dbReference>
<sequence>MENNNNNNNIKSDNKNTENEIEICKISKIREVISKKMVVAKTEIPDVTVTEEIDITDLVFLRKRLKNELEPQGIKLTYMAFIAKAVISALTEFPLFNSSFDSVKNEIIIKKFINLGIAVDTPRGLMVPNIKNADKLNIIELAQEINKLAKNAQEGKLTLKQLQNGTFTLSNFGSIGGLQCTPIINLPELSILGIGKIIKKPVVKDNNICIADILHVSLTFDHRVIDGADASRFLNKITSVLTNITELEKYIY</sequence>
<gene>
    <name evidence="5" type="ORF">M8044_000043</name>
</gene>
<dbReference type="RefSeq" id="WP_273585061.1">
    <property type="nucleotide sequence ID" value="NZ_JANHJP010000001.1"/>
</dbReference>
<dbReference type="PANTHER" id="PTHR43178">
    <property type="entry name" value="DIHYDROLIPOAMIDE ACETYLTRANSFERASE COMPONENT OF PYRUVATE DEHYDROGENASE COMPLEX"/>
    <property type="match status" value="1"/>
</dbReference>
<dbReference type="Gene3D" id="3.30.559.10">
    <property type="entry name" value="Chloramphenicol acetyltransferase-like domain"/>
    <property type="match status" value="1"/>
</dbReference>
<dbReference type="InterPro" id="IPR023213">
    <property type="entry name" value="CAT-like_dom_sf"/>
</dbReference>
<proteinExistence type="predicted"/>
<keyword evidence="2" id="KW-0808">Transferase</keyword>
<dbReference type="InterPro" id="IPR050743">
    <property type="entry name" value="2-oxoacid_DH_E2_comp"/>
</dbReference>
<accession>A0ABT5L807</accession>
<comment type="cofactor">
    <cofactor evidence="1">
        <name>(R)-lipoate</name>
        <dbReference type="ChEBI" id="CHEBI:83088"/>
    </cofactor>
</comment>
<keyword evidence="6" id="KW-1185">Reference proteome</keyword>
<evidence type="ECO:0000256" key="3">
    <source>
        <dbReference type="ARBA" id="ARBA00023315"/>
    </source>
</evidence>
<comment type="caution">
    <text evidence="5">The sequence shown here is derived from an EMBL/GenBank/DDBJ whole genome shotgun (WGS) entry which is preliminary data.</text>
</comment>
<protein>
    <submittedName>
        <fullName evidence="5">2-oxo acid dehydrogenase subunit E2</fullName>
    </submittedName>
</protein>
<feature type="domain" description="2-oxoacid dehydrogenase acyltransferase catalytic" evidence="4">
    <location>
        <begin position="20"/>
        <end position="247"/>
    </location>
</feature>
<name>A0ABT5L807_9MOLU</name>
<keyword evidence="3" id="KW-0012">Acyltransferase</keyword>
<dbReference type="Pfam" id="PF00198">
    <property type="entry name" value="2-oxoacid_dh"/>
    <property type="match status" value="1"/>
</dbReference>
<dbReference type="PANTHER" id="PTHR43178:SF5">
    <property type="entry name" value="LIPOAMIDE ACYLTRANSFERASE COMPONENT OF BRANCHED-CHAIN ALPHA-KETO ACID DEHYDROGENASE COMPLEX, MITOCHONDRIAL"/>
    <property type="match status" value="1"/>
</dbReference>
<dbReference type="Proteomes" id="UP001221763">
    <property type="component" value="Unassembled WGS sequence"/>
</dbReference>
<evidence type="ECO:0000259" key="4">
    <source>
        <dbReference type="Pfam" id="PF00198"/>
    </source>
</evidence>